<dbReference type="Pfam" id="PF10123">
    <property type="entry name" value="Mu-like_Pro"/>
    <property type="match status" value="1"/>
</dbReference>
<evidence type="ECO:0000313" key="2">
    <source>
        <dbReference type="Proteomes" id="UP000219111"/>
    </source>
</evidence>
<dbReference type="Proteomes" id="UP000219111">
    <property type="component" value="Unassembled WGS sequence"/>
</dbReference>
<protein>
    <submittedName>
        <fullName evidence="1">Phage I-like protein</fullName>
    </submittedName>
</protein>
<keyword evidence="2" id="KW-1185">Reference proteome</keyword>
<reference evidence="2" key="1">
    <citation type="submission" date="2017-08" db="EMBL/GenBank/DDBJ databases">
        <authorList>
            <person name="Varghese N."/>
            <person name="Submissions S."/>
        </authorList>
    </citation>
    <scope>NUCLEOTIDE SEQUENCE [LARGE SCALE GENOMIC DNA]</scope>
    <source>
        <strain evidence="2">JA276</strain>
    </source>
</reference>
<dbReference type="AlphaFoldDB" id="A0A285TES8"/>
<proteinExistence type="predicted"/>
<name>A0A285TES8_9RHOB</name>
<accession>A0A285TES8</accession>
<organism evidence="1 2">
    <name type="scientific">Rhodobacter maris</name>
    <dbReference type="NCBI Taxonomy" id="446682"/>
    <lineage>
        <taxon>Bacteria</taxon>
        <taxon>Pseudomonadati</taxon>
        <taxon>Pseudomonadota</taxon>
        <taxon>Alphaproteobacteria</taxon>
        <taxon>Rhodobacterales</taxon>
        <taxon>Rhodobacter group</taxon>
        <taxon>Rhodobacter</taxon>
    </lineage>
</organism>
<gene>
    <name evidence="1" type="ORF">SAMN05877831_12015</name>
</gene>
<dbReference type="EMBL" id="OBMT01000020">
    <property type="protein sequence ID" value="SOC20629.1"/>
    <property type="molecule type" value="Genomic_DNA"/>
</dbReference>
<dbReference type="RefSeq" id="WP_097071407.1">
    <property type="nucleotide sequence ID" value="NZ_OBMT01000020.1"/>
</dbReference>
<dbReference type="OrthoDB" id="7306769at2"/>
<dbReference type="InterPro" id="IPR012106">
    <property type="entry name" value="Phage_Mu_Gp1"/>
</dbReference>
<sequence length="342" mass="35764">MSTSNPHISLMQAQPLPHQGEVPDWIHLIPAGAEIMTQDRRGPYRLDTQSVVTSLAQGTKLPIDENHAIDLAGPRGEPSPARGYITELQARADGIWGRVDWTEAGRALMADRAYLGISPAVVHDGAKRIIGIARASLTNKPNLRGLTALHQETPMSLAAVAKALGLSDDAGEDQILGAIGEIKKPSATETALQSSLAEIGVALGVTSAKPEDILAAAKAGKAPDQTVVALQAELATVTTELNTLKTEGARGKATAFVDGAIKDGRVGVKPLRDHYIAMHMQDPARVEKEIGAMPVLNGGVVVPSTPQPANGEIALQSAQIDAAKALGLDPKAYAATLKTETL</sequence>
<evidence type="ECO:0000313" key="1">
    <source>
        <dbReference type="EMBL" id="SOC20629.1"/>
    </source>
</evidence>